<dbReference type="AlphaFoldDB" id="A0A0E9XBW9"/>
<protein>
    <submittedName>
        <fullName evidence="1">Uncharacterized protein</fullName>
    </submittedName>
</protein>
<sequence>MSFLIGICTSNVVNNSSIYTSSTLYSHQSCCGFHTYFPV</sequence>
<evidence type="ECO:0000313" key="1">
    <source>
        <dbReference type="EMBL" id="JAH99931.1"/>
    </source>
</evidence>
<dbReference type="EMBL" id="GBXM01008646">
    <property type="protein sequence ID" value="JAH99931.1"/>
    <property type="molecule type" value="Transcribed_RNA"/>
</dbReference>
<organism evidence="1">
    <name type="scientific">Anguilla anguilla</name>
    <name type="common">European freshwater eel</name>
    <name type="synonym">Muraena anguilla</name>
    <dbReference type="NCBI Taxonomy" id="7936"/>
    <lineage>
        <taxon>Eukaryota</taxon>
        <taxon>Metazoa</taxon>
        <taxon>Chordata</taxon>
        <taxon>Craniata</taxon>
        <taxon>Vertebrata</taxon>
        <taxon>Euteleostomi</taxon>
        <taxon>Actinopterygii</taxon>
        <taxon>Neopterygii</taxon>
        <taxon>Teleostei</taxon>
        <taxon>Anguilliformes</taxon>
        <taxon>Anguillidae</taxon>
        <taxon>Anguilla</taxon>
    </lineage>
</organism>
<reference evidence="1" key="2">
    <citation type="journal article" date="2015" name="Fish Shellfish Immunol.">
        <title>Early steps in the European eel (Anguilla anguilla)-Vibrio vulnificus interaction in the gills: Role of the RtxA13 toxin.</title>
        <authorList>
            <person name="Callol A."/>
            <person name="Pajuelo D."/>
            <person name="Ebbesson L."/>
            <person name="Teles M."/>
            <person name="MacKenzie S."/>
            <person name="Amaro C."/>
        </authorList>
    </citation>
    <scope>NUCLEOTIDE SEQUENCE</scope>
</reference>
<name>A0A0E9XBW9_ANGAN</name>
<reference evidence="1" key="1">
    <citation type="submission" date="2014-11" db="EMBL/GenBank/DDBJ databases">
        <authorList>
            <person name="Amaro Gonzalez C."/>
        </authorList>
    </citation>
    <scope>NUCLEOTIDE SEQUENCE</scope>
</reference>
<proteinExistence type="predicted"/>
<accession>A0A0E9XBW9</accession>